<evidence type="ECO:0000313" key="2">
    <source>
        <dbReference type="Proteomes" id="UP000271626"/>
    </source>
</evidence>
<dbReference type="OrthoDB" id="4556179at2"/>
<name>A0A3P8K917_TSUPA</name>
<evidence type="ECO:0008006" key="3">
    <source>
        <dbReference type="Google" id="ProtNLM"/>
    </source>
</evidence>
<dbReference type="EMBL" id="LR131273">
    <property type="protein sequence ID" value="VDR41184.1"/>
    <property type="molecule type" value="Genomic_DNA"/>
</dbReference>
<accession>A0A3P8K917</accession>
<sequence length="259" mass="27764">MTAPNETLNPVEYEAPLVNPTSTGLYAGTTWVSDASADVPRWLASGVRFRQHNYGGGDAVGLWDVPWCGDPGDALKDGDRPEQPDPHDPVVVWSYDECDPTAQSQAEIELRVLQNLRLHEELLVEREFAGRALIDAGTPTTAPNIVEAVGKLEELLGATNTLGYLHASPRWAAYAASQNLLIRNGSKLVTPLGHTWVFGGGYPLVLGDTIVATSPTAGWRTAAAEFKTLEVQRDNIAAAIAERSVLIGYEHAIGAVTVG</sequence>
<protein>
    <recommendedName>
        <fullName evidence="3">Gp13</fullName>
    </recommendedName>
</protein>
<gene>
    <name evidence="1" type="ORF">NCTC10741_04354</name>
</gene>
<dbReference type="RefSeq" id="WP_126198310.1">
    <property type="nucleotide sequence ID" value="NZ_CP085954.1"/>
</dbReference>
<evidence type="ECO:0000313" key="1">
    <source>
        <dbReference type="EMBL" id="VDR41184.1"/>
    </source>
</evidence>
<proteinExistence type="predicted"/>
<organism evidence="1 2">
    <name type="scientific">Tsukamurella paurometabola</name>
    <name type="common">Corynebacterium paurometabolum</name>
    <dbReference type="NCBI Taxonomy" id="2061"/>
    <lineage>
        <taxon>Bacteria</taxon>
        <taxon>Bacillati</taxon>
        <taxon>Actinomycetota</taxon>
        <taxon>Actinomycetes</taxon>
        <taxon>Mycobacteriales</taxon>
        <taxon>Tsukamurellaceae</taxon>
        <taxon>Tsukamurella</taxon>
    </lineage>
</organism>
<dbReference type="Proteomes" id="UP000271626">
    <property type="component" value="Chromosome"/>
</dbReference>
<reference evidence="1 2" key="1">
    <citation type="submission" date="2018-12" db="EMBL/GenBank/DDBJ databases">
        <authorList>
            <consortium name="Pathogen Informatics"/>
        </authorList>
    </citation>
    <scope>NUCLEOTIDE SEQUENCE [LARGE SCALE GENOMIC DNA]</scope>
    <source>
        <strain evidence="1 2">NCTC10741</strain>
    </source>
</reference>
<dbReference type="AlphaFoldDB" id="A0A3P8K917"/>